<keyword evidence="2" id="KW-0547">Nucleotide-binding</keyword>
<accession>A0A0G1NPB8</accession>
<evidence type="ECO:0000256" key="1">
    <source>
        <dbReference type="ARBA" id="ARBA00022448"/>
    </source>
</evidence>
<dbReference type="Gene3D" id="3.40.50.300">
    <property type="entry name" value="P-loop containing nucleotide triphosphate hydrolases"/>
    <property type="match status" value="1"/>
</dbReference>
<evidence type="ECO:0000313" key="6">
    <source>
        <dbReference type="Proteomes" id="UP000034569"/>
    </source>
</evidence>
<proteinExistence type="predicted"/>
<keyword evidence="3" id="KW-0067">ATP-binding</keyword>
<evidence type="ECO:0000256" key="2">
    <source>
        <dbReference type="ARBA" id="ARBA00022741"/>
    </source>
</evidence>
<dbReference type="InterPro" id="IPR003439">
    <property type="entry name" value="ABC_transporter-like_ATP-bd"/>
</dbReference>
<dbReference type="GO" id="GO:0016887">
    <property type="term" value="F:ATP hydrolysis activity"/>
    <property type="evidence" value="ECO:0007669"/>
    <property type="project" value="InterPro"/>
</dbReference>
<gene>
    <name evidence="5" type="ORF">UX33_C0014G0024</name>
</gene>
<dbReference type="EMBL" id="LCLU01000014">
    <property type="protein sequence ID" value="KKU22256.1"/>
    <property type="molecule type" value="Genomic_DNA"/>
</dbReference>
<protein>
    <recommendedName>
        <fullName evidence="4">ABC transporter domain-containing protein</fullName>
    </recommendedName>
</protein>
<dbReference type="GO" id="GO:0005524">
    <property type="term" value="F:ATP binding"/>
    <property type="evidence" value="ECO:0007669"/>
    <property type="project" value="UniProtKB-KW"/>
</dbReference>
<dbReference type="InterPro" id="IPR027417">
    <property type="entry name" value="P-loop_NTPase"/>
</dbReference>
<dbReference type="PROSITE" id="PS50893">
    <property type="entry name" value="ABC_TRANSPORTER_2"/>
    <property type="match status" value="1"/>
</dbReference>
<name>A0A0G1NPB8_9BACT</name>
<dbReference type="SMART" id="SM00382">
    <property type="entry name" value="AAA"/>
    <property type="match status" value="1"/>
</dbReference>
<organism evidence="5 6">
    <name type="scientific">Candidatus Azambacteria bacterium GW2011_GWC1_46_13</name>
    <dbReference type="NCBI Taxonomy" id="1618619"/>
    <lineage>
        <taxon>Bacteria</taxon>
        <taxon>Candidatus Azamiibacteriota</taxon>
    </lineage>
</organism>
<dbReference type="AlphaFoldDB" id="A0A0G1NPB8"/>
<dbReference type="PANTHER" id="PTHR42734">
    <property type="entry name" value="METAL TRANSPORT SYSTEM ATP-BINDING PROTEIN TM_0124-RELATED"/>
    <property type="match status" value="1"/>
</dbReference>
<dbReference type="InterPro" id="IPR050153">
    <property type="entry name" value="Metal_Ion_Import_ABC"/>
</dbReference>
<dbReference type="CDD" id="cd03235">
    <property type="entry name" value="ABC_Metallic_Cations"/>
    <property type="match status" value="1"/>
</dbReference>
<feature type="domain" description="ABC transporter" evidence="4">
    <location>
        <begin position="4"/>
        <end position="228"/>
    </location>
</feature>
<dbReference type="SUPFAM" id="SSF52540">
    <property type="entry name" value="P-loop containing nucleoside triphosphate hydrolases"/>
    <property type="match status" value="1"/>
</dbReference>
<reference evidence="5 6" key="1">
    <citation type="journal article" date="2015" name="Nature">
        <title>rRNA introns, odd ribosomes, and small enigmatic genomes across a large radiation of phyla.</title>
        <authorList>
            <person name="Brown C.T."/>
            <person name="Hug L.A."/>
            <person name="Thomas B.C."/>
            <person name="Sharon I."/>
            <person name="Castelle C.J."/>
            <person name="Singh A."/>
            <person name="Wilkins M.J."/>
            <person name="Williams K.H."/>
            <person name="Banfield J.F."/>
        </authorList>
    </citation>
    <scope>NUCLEOTIDE SEQUENCE [LARGE SCALE GENOMIC DNA]</scope>
</reference>
<keyword evidence="1" id="KW-0813">Transport</keyword>
<evidence type="ECO:0000313" key="5">
    <source>
        <dbReference type="EMBL" id="KKU22256.1"/>
    </source>
</evidence>
<dbReference type="InterPro" id="IPR003593">
    <property type="entry name" value="AAA+_ATPase"/>
</dbReference>
<dbReference type="Pfam" id="PF00005">
    <property type="entry name" value="ABC_tran"/>
    <property type="match status" value="1"/>
</dbReference>
<comment type="caution">
    <text evidence="5">The sequence shown here is derived from an EMBL/GenBank/DDBJ whole genome shotgun (WGS) entry which is preliminary data.</text>
</comment>
<evidence type="ECO:0000256" key="3">
    <source>
        <dbReference type="ARBA" id="ARBA00022840"/>
    </source>
</evidence>
<evidence type="ECO:0000259" key="4">
    <source>
        <dbReference type="PROSITE" id="PS50893"/>
    </source>
</evidence>
<dbReference type="Proteomes" id="UP000034569">
    <property type="component" value="Unassembled WGS sequence"/>
</dbReference>
<sequence>MTFLEVKNLSVKFPDFKALEGISFSAEEGKITAIIGPNGAGKTVLFRALLGVLPYEGEIIWHKKPTLGYVPQRLEFDRTFPLTVKELLLLKTKGANFWLPKESALKEVVNSLNHTRAGHLLDKRVGKLSGGELQRVLIAYAIFGQSDFLLFDEPLSGIDIEGEMTIYGLIKHLAKELNLTVLFISHDLNIVSEYADSVICLNKKLFCSGVPEKILTPEQLKALYGAPITFYLHKHEEPVKHHHS</sequence>